<evidence type="ECO:0000313" key="2">
    <source>
        <dbReference type="Proteomes" id="UP001420932"/>
    </source>
</evidence>
<reference evidence="1 2" key="1">
    <citation type="submission" date="2024-01" db="EMBL/GenBank/DDBJ databases">
        <title>Genome assemblies of Stephania.</title>
        <authorList>
            <person name="Yang L."/>
        </authorList>
    </citation>
    <scope>NUCLEOTIDE SEQUENCE [LARGE SCALE GENOMIC DNA]</scope>
    <source>
        <strain evidence="1">YNDBR</strain>
        <tissue evidence="1">Leaf</tissue>
    </source>
</reference>
<comment type="caution">
    <text evidence="1">The sequence shown here is derived from an EMBL/GenBank/DDBJ whole genome shotgun (WGS) entry which is preliminary data.</text>
</comment>
<dbReference type="EMBL" id="JBBNAF010000003">
    <property type="protein sequence ID" value="KAK9159590.1"/>
    <property type="molecule type" value="Genomic_DNA"/>
</dbReference>
<dbReference type="AlphaFoldDB" id="A0AAP0KWP8"/>
<proteinExistence type="predicted"/>
<gene>
    <name evidence="1" type="ORF">Syun_005931</name>
</gene>
<keyword evidence="2" id="KW-1185">Reference proteome</keyword>
<sequence length="53" mass="6045">MKIQNLPTFLDSHSNRHRAQAKTSSWSLVAPADFQVLVARLAYLMILVHHCLD</sequence>
<dbReference type="Proteomes" id="UP001420932">
    <property type="component" value="Unassembled WGS sequence"/>
</dbReference>
<organism evidence="1 2">
    <name type="scientific">Stephania yunnanensis</name>
    <dbReference type="NCBI Taxonomy" id="152371"/>
    <lineage>
        <taxon>Eukaryota</taxon>
        <taxon>Viridiplantae</taxon>
        <taxon>Streptophyta</taxon>
        <taxon>Embryophyta</taxon>
        <taxon>Tracheophyta</taxon>
        <taxon>Spermatophyta</taxon>
        <taxon>Magnoliopsida</taxon>
        <taxon>Ranunculales</taxon>
        <taxon>Menispermaceae</taxon>
        <taxon>Menispermoideae</taxon>
        <taxon>Cissampelideae</taxon>
        <taxon>Stephania</taxon>
    </lineage>
</organism>
<protein>
    <submittedName>
        <fullName evidence="1">Uncharacterized protein</fullName>
    </submittedName>
</protein>
<name>A0AAP0KWP8_9MAGN</name>
<evidence type="ECO:0000313" key="1">
    <source>
        <dbReference type="EMBL" id="KAK9159590.1"/>
    </source>
</evidence>
<accession>A0AAP0KWP8</accession>